<dbReference type="InterPro" id="IPR000485">
    <property type="entry name" value="AsnC-type_HTH_dom"/>
</dbReference>
<comment type="caution">
    <text evidence="5">The sequence shown here is derived from an EMBL/GenBank/DDBJ whole genome shotgun (WGS) entry which is preliminary data.</text>
</comment>
<dbReference type="InterPro" id="IPR019887">
    <property type="entry name" value="Tscrpt_reg_AsnC/Lrp_C"/>
</dbReference>
<dbReference type="PANTHER" id="PTHR30154">
    <property type="entry name" value="LEUCINE-RESPONSIVE REGULATORY PROTEIN"/>
    <property type="match status" value="1"/>
</dbReference>
<dbReference type="GO" id="GO:0043200">
    <property type="term" value="P:response to amino acid"/>
    <property type="evidence" value="ECO:0007669"/>
    <property type="project" value="TreeGrafter"/>
</dbReference>
<protein>
    <submittedName>
        <fullName evidence="5">Lrp/AsnC family transcriptional regulator</fullName>
    </submittedName>
</protein>
<dbReference type="GO" id="GO:0043565">
    <property type="term" value="F:sequence-specific DNA binding"/>
    <property type="evidence" value="ECO:0007669"/>
    <property type="project" value="InterPro"/>
</dbReference>
<evidence type="ECO:0000256" key="3">
    <source>
        <dbReference type="ARBA" id="ARBA00023163"/>
    </source>
</evidence>
<dbReference type="SUPFAM" id="SSF46785">
    <property type="entry name" value="Winged helix' DNA-binding domain"/>
    <property type="match status" value="1"/>
</dbReference>
<sequence>MDHTDIRILNILQGNARMSMTELGNRVGLTSPAVTERVKRLEEKGIIEGYRTIIKRGKIQKGLAAFINMEISSDRWKSLIEYCENSPYVLELYHTIGVYGAMLKVFVPDTETFEKFQQELGKYGNTTSSVILSSRFSLKELWEDKTET</sequence>
<keyword evidence="1" id="KW-0805">Transcription regulation</keyword>
<gene>
    <name evidence="5" type="ORF">H9913_03755</name>
</gene>
<dbReference type="CDD" id="cd00090">
    <property type="entry name" value="HTH_ARSR"/>
    <property type="match status" value="1"/>
</dbReference>
<evidence type="ECO:0000259" key="4">
    <source>
        <dbReference type="PROSITE" id="PS50956"/>
    </source>
</evidence>
<reference evidence="5" key="2">
    <citation type="submission" date="2021-04" db="EMBL/GenBank/DDBJ databases">
        <authorList>
            <person name="Gilroy R."/>
        </authorList>
    </citation>
    <scope>NUCLEOTIDE SEQUENCE</scope>
    <source>
        <strain evidence="5">ChiW19-6364</strain>
    </source>
</reference>
<dbReference type="Pfam" id="PF01037">
    <property type="entry name" value="AsnC_trans_reg"/>
    <property type="match status" value="1"/>
</dbReference>
<dbReference type="Gene3D" id="1.10.10.10">
    <property type="entry name" value="Winged helix-like DNA-binding domain superfamily/Winged helix DNA-binding domain"/>
    <property type="match status" value="1"/>
</dbReference>
<organism evidence="5 6">
    <name type="scientific">Candidatus Blautia stercoripullorum</name>
    <dbReference type="NCBI Taxonomy" id="2838502"/>
    <lineage>
        <taxon>Bacteria</taxon>
        <taxon>Bacillati</taxon>
        <taxon>Bacillota</taxon>
        <taxon>Clostridia</taxon>
        <taxon>Lachnospirales</taxon>
        <taxon>Lachnospiraceae</taxon>
        <taxon>Blautia</taxon>
    </lineage>
</organism>
<dbReference type="PRINTS" id="PR00033">
    <property type="entry name" value="HTHASNC"/>
</dbReference>
<dbReference type="GO" id="GO:0005829">
    <property type="term" value="C:cytosol"/>
    <property type="evidence" value="ECO:0007669"/>
    <property type="project" value="TreeGrafter"/>
</dbReference>
<evidence type="ECO:0000313" key="6">
    <source>
        <dbReference type="Proteomes" id="UP000823850"/>
    </source>
</evidence>
<dbReference type="FunFam" id="1.10.10.10:FF:000186">
    <property type="entry name" value="AsnC family transcriptional regulator"/>
    <property type="match status" value="1"/>
</dbReference>
<proteinExistence type="predicted"/>
<dbReference type="Gene3D" id="3.30.70.920">
    <property type="match status" value="1"/>
</dbReference>
<keyword evidence="2" id="KW-0238">DNA-binding</keyword>
<evidence type="ECO:0000256" key="2">
    <source>
        <dbReference type="ARBA" id="ARBA00023125"/>
    </source>
</evidence>
<dbReference type="InterPro" id="IPR036388">
    <property type="entry name" value="WH-like_DNA-bd_sf"/>
</dbReference>
<dbReference type="InterPro" id="IPR011008">
    <property type="entry name" value="Dimeric_a/b-barrel"/>
</dbReference>
<reference evidence="5" key="1">
    <citation type="journal article" date="2021" name="PeerJ">
        <title>Extensive microbial diversity within the chicken gut microbiome revealed by metagenomics and culture.</title>
        <authorList>
            <person name="Gilroy R."/>
            <person name="Ravi A."/>
            <person name="Getino M."/>
            <person name="Pursley I."/>
            <person name="Horton D.L."/>
            <person name="Alikhan N.F."/>
            <person name="Baker D."/>
            <person name="Gharbi K."/>
            <person name="Hall N."/>
            <person name="Watson M."/>
            <person name="Adriaenssens E.M."/>
            <person name="Foster-Nyarko E."/>
            <person name="Jarju S."/>
            <person name="Secka A."/>
            <person name="Antonio M."/>
            <person name="Oren A."/>
            <person name="Chaudhuri R.R."/>
            <person name="La Ragione R."/>
            <person name="Hildebrand F."/>
            <person name="Pallen M.J."/>
        </authorList>
    </citation>
    <scope>NUCLEOTIDE SEQUENCE</scope>
    <source>
        <strain evidence="5">ChiW19-6364</strain>
    </source>
</reference>
<dbReference type="InterPro" id="IPR011991">
    <property type="entry name" value="ArsR-like_HTH"/>
</dbReference>
<dbReference type="PROSITE" id="PS00519">
    <property type="entry name" value="HTH_ASNC_1"/>
    <property type="match status" value="1"/>
</dbReference>
<dbReference type="PROSITE" id="PS50956">
    <property type="entry name" value="HTH_ASNC_2"/>
    <property type="match status" value="1"/>
</dbReference>
<dbReference type="InterPro" id="IPR036390">
    <property type="entry name" value="WH_DNA-bd_sf"/>
</dbReference>
<dbReference type="SMART" id="SM00344">
    <property type="entry name" value="HTH_ASNC"/>
    <property type="match status" value="1"/>
</dbReference>
<keyword evidence="3" id="KW-0804">Transcription</keyword>
<dbReference type="PANTHER" id="PTHR30154:SF20">
    <property type="entry name" value="LEUCINE-RESPONSIVE REGULATORY PROTEIN"/>
    <property type="match status" value="1"/>
</dbReference>
<dbReference type="EMBL" id="DWUX01000069">
    <property type="protein sequence ID" value="HJD39118.1"/>
    <property type="molecule type" value="Genomic_DNA"/>
</dbReference>
<name>A0A9D2R617_9FIRM</name>
<feature type="domain" description="HTH asnC-type" evidence="4">
    <location>
        <begin position="1"/>
        <end position="64"/>
    </location>
</feature>
<dbReference type="InterPro" id="IPR019888">
    <property type="entry name" value="Tscrpt_reg_AsnC-like"/>
</dbReference>
<dbReference type="SUPFAM" id="SSF54909">
    <property type="entry name" value="Dimeric alpha+beta barrel"/>
    <property type="match status" value="1"/>
</dbReference>
<dbReference type="AlphaFoldDB" id="A0A9D2R617"/>
<dbReference type="Pfam" id="PF13412">
    <property type="entry name" value="HTH_24"/>
    <property type="match status" value="1"/>
</dbReference>
<accession>A0A9D2R617</accession>
<evidence type="ECO:0000256" key="1">
    <source>
        <dbReference type="ARBA" id="ARBA00023015"/>
    </source>
</evidence>
<evidence type="ECO:0000313" key="5">
    <source>
        <dbReference type="EMBL" id="HJD39118.1"/>
    </source>
</evidence>
<dbReference type="Proteomes" id="UP000823850">
    <property type="component" value="Unassembled WGS sequence"/>
</dbReference>
<dbReference type="InterPro" id="IPR019885">
    <property type="entry name" value="Tscrpt_reg_HTH_AsnC-type_CS"/>
</dbReference>